<organism evidence="2">
    <name type="scientific">uncultured Poseidoniia archaeon</name>
    <dbReference type="NCBI Taxonomy" id="1697135"/>
    <lineage>
        <taxon>Archaea</taxon>
        <taxon>Methanobacteriati</taxon>
        <taxon>Thermoplasmatota</taxon>
        <taxon>Candidatus Poseidoniia</taxon>
        <taxon>environmental samples</taxon>
    </lineage>
</organism>
<dbReference type="InterPro" id="IPR050259">
    <property type="entry name" value="SDR"/>
</dbReference>
<dbReference type="PANTHER" id="PTHR42879">
    <property type="entry name" value="3-OXOACYL-(ACYL-CARRIER-PROTEIN) REDUCTASE"/>
    <property type="match status" value="1"/>
</dbReference>
<evidence type="ECO:0000256" key="1">
    <source>
        <dbReference type="ARBA" id="ARBA00006484"/>
    </source>
</evidence>
<reference evidence="2" key="2">
    <citation type="journal article" date="2015" name="ISME J.">
        <title>A new class of marine Euryarchaeota group II from the Mediterranean deep chlorophyll maximum.</title>
        <authorList>
            <person name="Martin-Cuadrado A.B."/>
            <person name="Garcia-Heredia I."/>
            <person name="Molto A.G."/>
            <person name="Lopez-Ubeda R."/>
            <person name="Kimes N."/>
            <person name="Lopez-Garcia P."/>
            <person name="Moreira D."/>
            <person name="Rodriguez-Valera F."/>
        </authorList>
    </citation>
    <scope>NUCLEOTIDE SEQUENCE</scope>
</reference>
<name>A0A1B1TEA3_9ARCH</name>
<reference evidence="2" key="1">
    <citation type="submission" date="2014-11" db="EMBL/GenBank/DDBJ databases">
        <authorList>
            <person name="Zhu J."/>
            <person name="Qi W."/>
            <person name="Song R."/>
        </authorList>
    </citation>
    <scope>NUCLEOTIDE SEQUENCE</scope>
</reference>
<dbReference type="AlphaFoldDB" id="A0A1B1TEA3"/>
<dbReference type="PANTHER" id="PTHR42879:SF6">
    <property type="entry name" value="NADPH-DEPENDENT REDUCTASE BACG"/>
    <property type="match status" value="1"/>
</dbReference>
<sequence>MDKILGSDFPYADGILNGKNALVCGASKGIGRATSLMLARAGANVVVCARSSDKLDDLLEEMYGSGHSKLILDLEDTSTLESKINKLIENKKIHILVNNAGGPPGGPLLSNTIDDFDAPFKRHLHAAHTITQILTPIMESEGYGRIVNIISTSVREPIDNIGLSNTLRGAMGSWAKSLSRELSPCITINNILPGFTDTDRLGSLAKSISDRTGNSIESVQHKWMDSVPIQRLIDPLETGAAVTWLCLPSSGSVRGISLAVDGGRMRSI</sequence>
<dbReference type="InterPro" id="IPR002347">
    <property type="entry name" value="SDR_fam"/>
</dbReference>
<evidence type="ECO:0000313" key="2">
    <source>
        <dbReference type="EMBL" id="ANV80617.1"/>
    </source>
</evidence>
<comment type="similarity">
    <text evidence="1">Belongs to the short-chain dehydrogenases/reductases (SDR) family.</text>
</comment>
<dbReference type="Pfam" id="PF13561">
    <property type="entry name" value="adh_short_C2"/>
    <property type="match status" value="1"/>
</dbReference>
<accession>A0A1B1TEA3</accession>
<dbReference type="PRINTS" id="PR00081">
    <property type="entry name" value="GDHRDH"/>
</dbReference>
<dbReference type="EMBL" id="KP211896">
    <property type="protein sequence ID" value="ANV80617.1"/>
    <property type="molecule type" value="Genomic_DNA"/>
</dbReference>
<protein>
    <submittedName>
        <fullName evidence="2">Putative short-chain dehydrogenase/reductase (FabG)</fullName>
    </submittedName>
</protein>
<dbReference type="InterPro" id="IPR036291">
    <property type="entry name" value="NAD(P)-bd_dom_sf"/>
</dbReference>
<proteinExistence type="inferred from homology"/>
<dbReference type="SUPFAM" id="SSF51735">
    <property type="entry name" value="NAD(P)-binding Rossmann-fold domains"/>
    <property type="match status" value="1"/>
</dbReference>
<dbReference type="Gene3D" id="3.40.50.720">
    <property type="entry name" value="NAD(P)-binding Rossmann-like Domain"/>
    <property type="match status" value="1"/>
</dbReference>